<evidence type="ECO:0000256" key="1">
    <source>
        <dbReference type="SAM" id="MobiDB-lite"/>
    </source>
</evidence>
<proteinExistence type="predicted"/>
<dbReference type="Proteomes" id="UP000229081">
    <property type="component" value="Chromosome"/>
</dbReference>
<evidence type="ECO:0000313" key="3">
    <source>
        <dbReference type="Proteomes" id="UP000229081"/>
    </source>
</evidence>
<sequence length="437" mass="47860">MAAAPGFLLRRHDWVKRTAGPRKVLLSQMELVRALFGVSSRILIELIDGLRDPRVADRGILDRRNSRLMPDGTVRLSCWKKPTNEEAMILAAMVADPNLMHLHDEVFQQLVVQRDYREDKPTWPKVTWPFTDPIDLRLEGWWFQRENGFSRFLVTRISEIGLHLAFNRIEVRYQGAGEGAPPELLPPPSGRVRSANARLVVLTTGRAASPARRPTEIASAPVAIPESMGVSIEFVATRGPPRPRTSTLGEDPREEAAFSTAGRESGTDSAVGRAEIRRMVGGDAAAAASAREKALRSTWDALSAAAAEAGWRLKPYPVAGNGDAAARDGGFDFRREGILAGLKVGSDYVIIADERVAPEDPRSLGILVKTIRGAVTWLDIQNIRAVHDAFCGRWGSHSVAVAGFSIFSVRRRAEILDKPGAYAALLRARLDGAVNET</sequence>
<dbReference type="EMBL" id="CP024923">
    <property type="protein sequence ID" value="ATY30613.1"/>
    <property type="molecule type" value="Genomic_DNA"/>
</dbReference>
<dbReference type="KEGG" id="sphc:CVN68_00235"/>
<dbReference type="AlphaFoldDB" id="A0A2K8M9Q3"/>
<organism evidence="2 3">
    <name type="scientific">Sphingomonas psychrotolerans</name>
    <dbReference type="NCBI Taxonomy" id="1327635"/>
    <lineage>
        <taxon>Bacteria</taxon>
        <taxon>Pseudomonadati</taxon>
        <taxon>Pseudomonadota</taxon>
        <taxon>Alphaproteobacteria</taxon>
        <taxon>Sphingomonadales</taxon>
        <taxon>Sphingomonadaceae</taxon>
        <taxon>Sphingomonas</taxon>
    </lineage>
</organism>
<protein>
    <submittedName>
        <fullName evidence="2">Uncharacterized protein</fullName>
    </submittedName>
</protein>
<reference evidence="2 3" key="1">
    <citation type="submission" date="2017-11" db="EMBL/GenBank/DDBJ databases">
        <title>Complete genome sequence of Sphingomonas sp. Strain Cra20, a psychrotolerant potential plant growth promoting rhizobacteria.</title>
        <authorList>
            <person name="Luo Y."/>
        </authorList>
    </citation>
    <scope>NUCLEOTIDE SEQUENCE [LARGE SCALE GENOMIC DNA]</scope>
    <source>
        <strain evidence="2 3">Cra20</strain>
    </source>
</reference>
<keyword evidence="3" id="KW-1185">Reference proteome</keyword>
<gene>
    <name evidence="2" type="ORF">CVN68_00235</name>
</gene>
<feature type="region of interest" description="Disordered" evidence="1">
    <location>
        <begin position="237"/>
        <end position="270"/>
    </location>
</feature>
<name>A0A2K8M9Q3_9SPHN</name>
<evidence type="ECO:0000313" key="2">
    <source>
        <dbReference type="EMBL" id="ATY30613.1"/>
    </source>
</evidence>
<accession>A0A2K8M9Q3</accession>